<dbReference type="RefSeq" id="WP_209687428.1">
    <property type="nucleotide sequence ID" value="NZ_JAGGLU010000013.1"/>
</dbReference>
<keyword evidence="2" id="KW-1185">Reference proteome</keyword>
<dbReference type="EMBL" id="JAGGLU010000013">
    <property type="protein sequence ID" value="MBP2058706.1"/>
    <property type="molecule type" value="Genomic_DNA"/>
</dbReference>
<gene>
    <name evidence="1" type="ORF">J2Z60_001895</name>
</gene>
<evidence type="ECO:0000313" key="1">
    <source>
        <dbReference type="EMBL" id="MBP2058706.1"/>
    </source>
</evidence>
<sequence length="343" mass="39111">MYRKILNCTCVETEDGNIFRTLLDFQIPSTAVSYLKYYPSPNGTRTKENQSYSKFRNLIDGQDYVKSKLKSHWVNNSQLQSSVMIPGNHIVRIYNPIDVMHELFNKPDKNSLEVKICQLVKLISKKCEISLNKIGISGSNLVGLSDLSADSDIDLLVYGRESTLRLIDHLEELKEYGFVHYSDETRDKLIPRRQPATIDGFSQEVALTNEYTKTSGRFFDIHVNISPIREVEADLPEIFRAKVLQKYGFCIVKANILDNSEAIFVPPVYKIKVLEVLEGSLVVSDVKYVVGSRFLHAQVGEKDHNLIFAGILEKRLLEDKEVFDISLEPWETVKGFITPIQGE</sequence>
<evidence type="ECO:0000313" key="2">
    <source>
        <dbReference type="Proteomes" id="UP001519292"/>
    </source>
</evidence>
<organism evidence="1 2">
    <name type="scientific">Lactobacillus colini</name>
    <dbReference type="NCBI Taxonomy" id="1819254"/>
    <lineage>
        <taxon>Bacteria</taxon>
        <taxon>Bacillati</taxon>
        <taxon>Bacillota</taxon>
        <taxon>Bacilli</taxon>
        <taxon>Lactobacillales</taxon>
        <taxon>Lactobacillaceae</taxon>
        <taxon>Lactobacillus</taxon>
    </lineage>
</organism>
<accession>A0ABS4MG84</accession>
<proteinExistence type="predicted"/>
<dbReference type="Proteomes" id="UP001519292">
    <property type="component" value="Unassembled WGS sequence"/>
</dbReference>
<comment type="caution">
    <text evidence="1">The sequence shown here is derived from an EMBL/GenBank/DDBJ whole genome shotgun (WGS) entry which is preliminary data.</text>
</comment>
<name>A0ABS4MG84_9LACO</name>
<reference evidence="1 2" key="1">
    <citation type="submission" date="2021-03" db="EMBL/GenBank/DDBJ databases">
        <title>Genomic Encyclopedia of Type Strains, Phase IV (KMG-IV): sequencing the most valuable type-strain genomes for metagenomic binning, comparative biology and taxonomic classification.</title>
        <authorList>
            <person name="Goeker M."/>
        </authorList>
    </citation>
    <scope>NUCLEOTIDE SEQUENCE [LARGE SCALE GENOMIC DNA]</scope>
    <source>
        <strain evidence="1 2">DSM 101872</strain>
    </source>
</reference>
<protein>
    <submittedName>
        <fullName evidence="1">Nucleotidyltransferase</fullName>
    </submittedName>
</protein>